<gene>
    <name evidence="2" type="ORF">M422DRAFT_50085</name>
</gene>
<feature type="compositionally biased region" description="Acidic residues" evidence="1">
    <location>
        <begin position="200"/>
        <end position="209"/>
    </location>
</feature>
<evidence type="ECO:0000313" key="2">
    <source>
        <dbReference type="EMBL" id="KIJ38398.1"/>
    </source>
</evidence>
<protein>
    <submittedName>
        <fullName evidence="2">Uncharacterized protein</fullName>
    </submittedName>
</protein>
<organism evidence="2 3">
    <name type="scientific">Sphaerobolus stellatus (strain SS14)</name>
    <dbReference type="NCBI Taxonomy" id="990650"/>
    <lineage>
        <taxon>Eukaryota</taxon>
        <taxon>Fungi</taxon>
        <taxon>Dikarya</taxon>
        <taxon>Basidiomycota</taxon>
        <taxon>Agaricomycotina</taxon>
        <taxon>Agaricomycetes</taxon>
        <taxon>Phallomycetidae</taxon>
        <taxon>Geastrales</taxon>
        <taxon>Sphaerobolaceae</taxon>
        <taxon>Sphaerobolus</taxon>
    </lineage>
</organism>
<dbReference type="Proteomes" id="UP000054279">
    <property type="component" value="Unassembled WGS sequence"/>
</dbReference>
<dbReference type="HOGENOM" id="CLU_1272986_0_0_1"/>
<name>A0A0C9U610_SPHS4</name>
<sequence length="217" mass="24958">METTSILPQMQTQTTRSSILCWILDRTFTAGKRFQPKQTDNRKHGISLERKDTLAESCTAMQPLDITTNISGRWCGLSRRKRDPYQYDTVDVYCHPTRQCRNGFEEERRQQYESRFLEAYVPASGVRKVHAQDVFIKSNWEGAPQGSRIETHPYLYGFRGKPTADVRNTILRNIVNWAAGVEGTELGESEGSSQVGEQNFFDDFDEDEIESRRTDSS</sequence>
<dbReference type="AlphaFoldDB" id="A0A0C9U610"/>
<feature type="region of interest" description="Disordered" evidence="1">
    <location>
        <begin position="185"/>
        <end position="217"/>
    </location>
</feature>
<keyword evidence="3" id="KW-1185">Reference proteome</keyword>
<evidence type="ECO:0000256" key="1">
    <source>
        <dbReference type="SAM" id="MobiDB-lite"/>
    </source>
</evidence>
<reference evidence="2 3" key="1">
    <citation type="submission" date="2014-06" db="EMBL/GenBank/DDBJ databases">
        <title>Evolutionary Origins and Diversification of the Mycorrhizal Mutualists.</title>
        <authorList>
            <consortium name="DOE Joint Genome Institute"/>
            <consortium name="Mycorrhizal Genomics Consortium"/>
            <person name="Kohler A."/>
            <person name="Kuo A."/>
            <person name="Nagy L.G."/>
            <person name="Floudas D."/>
            <person name="Copeland A."/>
            <person name="Barry K.W."/>
            <person name="Cichocki N."/>
            <person name="Veneault-Fourrey C."/>
            <person name="LaButti K."/>
            <person name="Lindquist E.A."/>
            <person name="Lipzen A."/>
            <person name="Lundell T."/>
            <person name="Morin E."/>
            <person name="Murat C."/>
            <person name="Riley R."/>
            <person name="Ohm R."/>
            <person name="Sun H."/>
            <person name="Tunlid A."/>
            <person name="Henrissat B."/>
            <person name="Grigoriev I.V."/>
            <person name="Hibbett D.S."/>
            <person name="Martin F."/>
        </authorList>
    </citation>
    <scope>NUCLEOTIDE SEQUENCE [LARGE SCALE GENOMIC DNA]</scope>
    <source>
        <strain evidence="2 3">SS14</strain>
    </source>
</reference>
<accession>A0A0C9U610</accession>
<evidence type="ECO:0000313" key="3">
    <source>
        <dbReference type="Proteomes" id="UP000054279"/>
    </source>
</evidence>
<proteinExistence type="predicted"/>
<dbReference type="EMBL" id="KN837161">
    <property type="protein sequence ID" value="KIJ38398.1"/>
    <property type="molecule type" value="Genomic_DNA"/>
</dbReference>